<sequence>MFFHILFSSQISSERSVAQHGTEVLGQEFWSYLSRRAQVVELMKQHIRAVESIINYDSDDGDDICKPREGSMLDDQLKNNAPYTPSLTIRDAHFVEVAKLYLEACNRVTDPAMDVPRSDQFQSQVASGDGSAIRV</sequence>
<gene>
    <name evidence="1" type="ORF">M9H77_02357</name>
</gene>
<accession>A0ACC0C8C6</accession>
<protein>
    <submittedName>
        <fullName evidence="1">Uncharacterized protein</fullName>
    </submittedName>
</protein>
<reference evidence="2" key="1">
    <citation type="journal article" date="2023" name="Nat. Plants">
        <title>Single-cell RNA sequencing provides a high-resolution roadmap for understanding the multicellular compartmentation of specialized metabolism.</title>
        <authorList>
            <person name="Sun S."/>
            <person name="Shen X."/>
            <person name="Li Y."/>
            <person name="Li Y."/>
            <person name="Wang S."/>
            <person name="Li R."/>
            <person name="Zhang H."/>
            <person name="Shen G."/>
            <person name="Guo B."/>
            <person name="Wei J."/>
            <person name="Xu J."/>
            <person name="St-Pierre B."/>
            <person name="Chen S."/>
            <person name="Sun C."/>
        </authorList>
    </citation>
    <scope>NUCLEOTIDE SEQUENCE [LARGE SCALE GENOMIC DNA]</scope>
</reference>
<evidence type="ECO:0000313" key="1">
    <source>
        <dbReference type="EMBL" id="KAI5681130.1"/>
    </source>
</evidence>
<comment type="caution">
    <text evidence="1">The sequence shown here is derived from an EMBL/GenBank/DDBJ whole genome shotgun (WGS) entry which is preliminary data.</text>
</comment>
<dbReference type="Proteomes" id="UP001060085">
    <property type="component" value="Linkage Group LG01"/>
</dbReference>
<keyword evidence="2" id="KW-1185">Reference proteome</keyword>
<dbReference type="EMBL" id="CM044701">
    <property type="protein sequence ID" value="KAI5681130.1"/>
    <property type="molecule type" value="Genomic_DNA"/>
</dbReference>
<organism evidence="1 2">
    <name type="scientific">Catharanthus roseus</name>
    <name type="common">Madagascar periwinkle</name>
    <name type="synonym">Vinca rosea</name>
    <dbReference type="NCBI Taxonomy" id="4058"/>
    <lineage>
        <taxon>Eukaryota</taxon>
        <taxon>Viridiplantae</taxon>
        <taxon>Streptophyta</taxon>
        <taxon>Embryophyta</taxon>
        <taxon>Tracheophyta</taxon>
        <taxon>Spermatophyta</taxon>
        <taxon>Magnoliopsida</taxon>
        <taxon>eudicotyledons</taxon>
        <taxon>Gunneridae</taxon>
        <taxon>Pentapetalae</taxon>
        <taxon>asterids</taxon>
        <taxon>lamiids</taxon>
        <taxon>Gentianales</taxon>
        <taxon>Apocynaceae</taxon>
        <taxon>Rauvolfioideae</taxon>
        <taxon>Vinceae</taxon>
        <taxon>Catharanthinae</taxon>
        <taxon>Catharanthus</taxon>
    </lineage>
</organism>
<evidence type="ECO:0000313" key="2">
    <source>
        <dbReference type="Proteomes" id="UP001060085"/>
    </source>
</evidence>
<proteinExistence type="predicted"/>
<name>A0ACC0C8C6_CATRO</name>